<protein>
    <submittedName>
        <fullName evidence="3">ComF family protein</fullName>
    </submittedName>
</protein>
<dbReference type="AlphaFoldDB" id="A0A3M0B7S2"/>
<dbReference type="Proteomes" id="UP000280842">
    <property type="component" value="Unassembled WGS sequence"/>
</dbReference>
<dbReference type="InterPro" id="IPR051910">
    <property type="entry name" value="ComF/GntX_DNA_util-trans"/>
</dbReference>
<dbReference type="PANTHER" id="PTHR47505">
    <property type="entry name" value="DNA UTILIZATION PROTEIN YHGH"/>
    <property type="match status" value="1"/>
</dbReference>
<dbReference type="OrthoDB" id="9779910at2"/>
<dbReference type="CDD" id="cd06223">
    <property type="entry name" value="PRTases_typeI"/>
    <property type="match status" value="1"/>
</dbReference>
<reference evidence="3 4" key="1">
    <citation type="submission" date="2018-10" db="EMBL/GenBank/DDBJ databases">
        <title>Genomic Encyclopedia of Archaeal and Bacterial Type Strains, Phase II (KMG-II): from individual species to whole genera.</title>
        <authorList>
            <person name="Goeker M."/>
        </authorList>
    </citation>
    <scope>NUCLEOTIDE SEQUENCE [LARGE SCALE GENOMIC DNA]</scope>
    <source>
        <strain evidence="3 4">VM1</strain>
    </source>
</reference>
<accession>A0A3M0B7S2</accession>
<name>A0A3M0B7S2_9AQUI</name>
<feature type="domain" description="Phosphoribosyltransferase" evidence="2">
    <location>
        <begin position="172"/>
        <end position="223"/>
    </location>
</feature>
<dbReference type="PANTHER" id="PTHR47505:SF1">
    <property type="entry name" value="DNA UTILIZATION PROTEIN YHGH"/>
    <property type="match status" value="1"/>
</dbReference>
<dbReference type="RefSeq" id="WP_121923596.1">
    <property type="nucleotide sequence ID" value="NZ_REFO01000014.1"/>
</dbReference>
<dbReference type="Gene3D" id="3.40.50.2020">
    <property type="match status" value="1"/>
</dbReference>
<comment type="caution">
    <text evidence="3">The sequence shown here is derived from an EMBL/GenBank/DDBJ whole genome shotgun (WGS) entry which is preliminary data.</text>
</comment>
<evidence type="ECO:0000259" key="2">
    <source>
        <dbReference type="Pfam" id="PF00156"/>
    </source>
</evidence>
<sequence>MILNILENLIYNNRCYYCGDIFFFKEQNLFCENCIKQIRKEDILYCKTCGRKTNNCIYCKREPLLNKIRIFTKYKHPLKDIIKYYKFNKYKNLSKTLANIIRDDIEKFVEQNNINFIFYIPMSKEKDKERGFNHLKEILIHIFPKFLISQDLIKIKDTKLQIELTKEEREKNLENSFFLNNKEIYKGKNILIFDDIITTGATSKVVVKELRKANPKNIYAYVMAT</sequence>
<evidence type="ECO:0000313" key="4">
    <source>
        <dbReference type="Proteomes" id="UP000280842"/>
    </source>
</evidence>
<comment type="similarity">
    <text evidence="1">Belongs to the ComF/GntX family.</text>
</comment>
<keyword evidence="4" id="KW-1185">Reference proteome</keyword>
<organism evidence="3 4">
    <name type="scientific">Hydrogenothermus marinus</name>
    <dbReference type="NCBI Taxonomy" id="133270"/>
    <lineage>
        <taxon>Bacteria</taxon>
        <taxon>Pseudomonadati</taxon>
        <taxon>Aquificota</taxon>
        <taxon>Aquificia</taxon>
        <taxon>Aquificales</taxon>
        <taxon>Hydrogenothermaceae</taxon>
        <taxon>Hydrogenothermus</taxon>
    </lineage>
</organism>
<gene>
    <name evidence="3" type="ORF">CLV39_1492</name>
</gene>
<dbReference type="InterPro" id="IPR029057">
    <property type="entry name" value="PRTase-like"/>
</dbReference>
<dbReference type="EMBL" id="REFO01000014">
    <property type="protein sequence ID" value="RMA93157.1"/>
    <property type="molecule type" value="Genomic_DNA"/>
</dbReference>
<dbReference type="Pfam" id="PF00156">
    <property type="entry name" value="Pribosyltran"/>
    <property type="match status" value="1"/>
</dbReference>
<proteinExistence type="inferred from homology"/>
<dbReference type="SUPFAM" id="SSF53271">
    <property type="entry name" value="PRTase-like"/>
    <property type="match status" value="1"/>
</dbReference>
<dbReference type="InterPro" id="IPR000836">
    <property type="entry name" value="PRTase_dom"/>
</dbReference>
<evidence type="ECO:0000313" key="3">
    <source>
        <dbReference type="EMBL" id="RMA93157.1"/>
    </source>
</evidence>
<evidence type="ECO:0000256" key="1">
    <source>
        <dbReference type="ARBA" id="ARBA00008007"/>
    </source>
</evidence>